<name>G4AAL6_AGGAC</name>
<feature type="domain" description="HipA-like C-terminal" evidence="4">
    <location>
        <begin position="8"/>
        <end position="89"/>
    </location>
</feature>
<comment type="similarity">
    <text evidence="1">Belongs to the HipA Ser/Thr kinase family.</text>
</comment>
<dbReference type="EMBL" id="AEJM01000037">
    <property type="protein sequence ID" value="EGY32873.1"/>
    <property type="molecule type" value="Genomic_DNA"/>
</dbReference>
<proteinExistence type="inferred from homology"/>
<dbReference type="GO" id="GO:0004674">
    <property type="term" value="F:protein serine/threonine kinase activity"/>
    <property type="evidence" value="ECO:0007669"/>
    <property type="project" value="TreeGrafter"/>
</dbReference>
<evidence type="ECO:0000313" key="6">
    <source>
        <dbReference type="Proteomes" id="UP000005508"/>
    </source>
</evidence>
<accession>G4AAL6</accession>
<gene>
    <name evidence="5" type="ORF">SC1083_1889</name>
</gene>
<dbReference type="PANTHER" id="PTHR37419">
    <property type="entry name" value="SERINE/THREONINE-PROTEIN KINASE TOXIN HIPA"/>
    <property type="match status" value="1"/>
</dbReference>
<organism evidence="5 6">
    <name type="scientific">Aggregatibacter actinomycetemcomitans serotype e str. SC1083</name>
    <dbReference type="NCBI Taxonomy" id="907488"/>
    <lineage>
        <taxon>Bacteria</taxon>
        <taxon>Pseudomonadati</taxon>
        <taxon>Pseudomonadota</taxon>
        <taxon>Gammaproteobacteria</taxon>
        <taxon>Pasteurellales</taxon>
        <taxon>Pasteurellaceae</taxon>
        <taxon>Aggregatibacter</taxon>
    </lineage>
</organism>
<dbReference type="PATRIC" id="fig|907488.3.peg.1857"/>
<sequence>MVAQGQLDLSSSCENEWIYLNIMKAFGLPVPNSKIHHFGDTKVLIVERFDRRWSEKGNLLIRLPQEDMCQALNIAPARKYENDGTPAFSRLCRCSTVLLMPK</sequence>
<reference evidence="5 6" key="1">
    <citation type="submission" date="2010-10" db="EMBL/GenBank/DDBJ databases">
        <authorList>
            <person name="Chen C."/>
            <person name="Kittichotirat W."/>
            <person name="Asikainen S."/>
            <person name="Bumgarner R."/>
        </authorList>
    </citation>
    <scope>NUCLEOTIDE SEQUENCE [LARGE SCALE GENOMIC DNA]</scope>
    <source>
        <strain evidence="5 6">SC1083</strain>
    </source>
</reference>
<evidence type="ECO:0000256" key="3">
    <source>
        <dbReference type="ARBA" id="ARBA00022777"/>
    </source>
</evidence>
<keyword evidence="2" id="KW-0808">Transferase</keyword>
<comment type="caution">
    <text evidence="5">The sequence shown here is derived from an EMBL/GenBank/DDBJ whole genome shotgun (WGS) entry which is preliminary data.</text>
</comment>
<dbReference type="InterPro" id="IPR012893">
    <property type="entry name" value="HipA-like_C"/>
</dbReference>
<dbReference type="GO" id="GO:0005829">
    <property type="term" value="C:cytosol"/>
    <property type="evidence" value="ECO:0007669"/>
    <property type="project" value="TreeGrafter"/>
</dbReference>
<evidence type="ECO:0000256" key="2">
    <source>
        <dbReference type="ARBA" id="ARBA00022679"/>
    </source>
</evidence>
<dbReference type="Proteomes" id="UP000005508">
    <property type="component" value="Unassembled WGS sequence"/>
</dbReference>
<evidence type="ECO:0000256" key="1">
    <source>
        <dbReference type="ARBA" id="ARBA00010164"/>
    </source>
</evidence>
<evidence type="ECO:0000313" key="5">
    <source>
        <dbReference type="EMBL" id="EGY32873.1"/>
    </source>
</evidence>
<dbReference type="InterPro" id="IPR052028">
    <property type="entry name" value="HipA_Ser/Thr_kinase"/>
</dbReference>
<dbReference type="SMR" id="G4AAL6"/>
<protein>
    <submittedName>
        <fullName evidence="5">Protein HipA</fullName>
    </submittedName>
</protein>
<evidence type="ECO:0000259" key="4">
    <source>
        <dbReference type="Pfam" id="PF07804"/>
    </source>
</evidence>
<keyword evidence="3" id="KW-0418">Kinase</keyword>
<dbReference type="Pfam" id="PF07804">
    <property type="entry name" value="HipA_C"/>
    <property type="match status" value="1"/>
</dbReference>
<dbReference type="PANTHER" id="PTHR37419:SF1">
    <property type="entry name" value="SERINE_THREONINE-PROTEIN KINASE TOXIN HIPA"/>
    <property type="match status" value="1"/>
</dbReference>
<dbReference type="AlphaFoldDB" id="G4AAL6"/>